<evidence type="ECO:0000313" key="2">
    <source>
        <dbReference type="WBParaSite" id="PSU_v2.g11567.t1"/>
    </source>
</evidence>
<dbReference type="WBParaSite" id="PSU_v2.g11567.t1">
    <property type="protein sequence ID" value="PSU_v2.g11567.t1"/>
    <property type="gene ID" value="PSU_v2.g11567"/>
</dbReference>
<sequence>MKTMFWRRNINRDHLNHADRRYCQYLDDVFRPVVVRNIDKTLEKIFHAFMRMKCIPVGYYLNDRRMFYNDNVVNQNSNRTDVEDCQILVIAAITAGFGHRFTLENYMPPYADDEESRLKIQNMLLQYNKSRSSFKIVFSDI</sequence>
<name>A0A914XX76_9BILA</name>
<organism evidence="1 2">
    <name type="scientific">Panagrolaimus superbus</name>
    <dbReference type="NCBI Taxonomy" id="310955"/>
    <lineage>
        <taxon>Eukaryota</taxon>
        <taxon>Metazoa</taxon>
        <taxon>Ecdysozoa</taxon>
        <taxon>Nematoda</taxon>
        <taxon>Chromadorea</taxon>
        <taxon>Rhabditida</taxon>
        <taxon>Tylenchina</taxon>
        <taxon>Panagrolaimomorpha</taxon>
        <taxon>Panagrolaimoidea</taxon>
        <taxon>Panagrolaimidae</taxon>
        <taxon>Panagrolaimus</taxon>
    </lineage>
</organism>
<evidence type="ECO:0000313" key="1">
    <source>
        <dbReference type="Proteomes" id="UP000887577"/>
    </source>
</evidence>
<proteinExistence type="predicted"/>
<keyword evidence="1" id="KW-1185">Reference proteome</keyword>
<dbReference type="AlphaFoldDB" id="A0A914XX76"/>
<accession>A0A914XX76</accession>
<protein>
    <submittedName>
        <fullName evidence="2">PiggyBac transposable element-derived protein domain-containing protein</fullName>
    </submittedName>
</protein>
<reference evidence="2" key="1">
    <citation type="submission" date="2022-11" db="UniProtKB">
        <authorList>
            <consortium name="WormBaseParasite"/>
        </authorList>
    </citation>
    <scope>IDENTIFICATION</scope>
</reference>
<dbReference type="Proteomes" id="UP000887577">
    <property type="component" value="Unplaced"/>
</dbReference>